<dbReference type="Pfam" id="PF02518">
    <property type="entry name" value="HATPase_c"/>
    <property type="match status" value="1"/>
</dbReference>
<reference evidence="6" key="3">
    <citation type="submission" date="2019-09" db="EMBL/GenBank/DDBJ databases">
        <title>Co-occurence of chitin degradation, pigmentation and bioactivity in marine Pseudoalteromonas.</title>
        <authorList>
            <person name="Sonnenschein E.C."/>
            <person name="Bech P.K."/>
        </authorList>
    </citation>
    <scope>NUCLEOTIDE SEQUENCE</scope>
    <source>
        <strain evidence="6">S3790</strain>
        <strain evidence="7">S3895</strain>
    </source>
</reference>
<comment type="catalytic activity">
    <reaction evidence="1">
        <text>ATP + protein L-histidine = ADP + protein N-phospho-L-histidine.</text>
        <dbReference type="EC" id="2.7.13.3"/>
    </reaction>
</comment>
<dbReference type="InterPro" id="IPR003594">
    <property type="entry name" value="HATPase_dom"/>
</dbReference>
<organism evidence="6 9">
    <name type="scientific">Pseudoalteromonas aurantia</name>
    <dbReference type="NCBI Taxonomy" id="43654"/>
    <lineage>
        <taxon>Bacteria</taxon>
        <taxon>Pseudomonadati</taxon>
        <taxon>Pseudomonadota</taxon>
        <taxon>Gammaproteobacteria</taxon>
        <taxon>Alteromonadales</taxon>
        <taxon>Pseudoalteromonadaceae</taxon>
        <taxon>Pseudoalteromonas</taxon>
    </lineage>
</organism>
<gene>
    <name evidence="6" type="ORF">CWC19_09820</name>
    <name evidence="7" type="ORF">CWC20_05170</name>
</gene>
<dbReference type="PRINTS" id="PR00344">
    <property type="entry name" value="BCTRLSENSOR"/>
</dbReference>
<feature type="coiled-coil region" evidence="4">
    <location>
        <begin position="181"/>
        <end position="213"/>
    </location>
</feature>
<dbReference type="EMBL" id="PNBX01000039">
    <property type="protein sequence ID" value="TMO68357.1"/>
    <property type="molecule type" value="Genomic_DNA"/>
</dbReference>
<dbReference type="PANTHER" id="PTHR43065">
    <property type="entry name" value="SENSOR HISTIDINE KINASE"/>
    <property type="match status" value="1"/>
</dbReference>
<evidence type="ECO:0000313" key="6">
    <source>
        <dbReference type="EMBL" id="TMO68357.1"/>
    </source>
</evidence>
<dbReference type="SUPFAM" id="SSF47384">
    <property type="entry name" value="Homodimeric domain of signal transducing histidine kinase"/>
    <property type="match status" value="1"/>
</dbReference>
<dbReference type="AlphaFoldDB" id="A0A5S3VAB6"/>
<dbReference type="Gene3D" id="1.10.287.130">
    <property type="match status" value="1"/>
</dbReference>
<evidence type="ECO:0000313" key="9">
    <source>
        <dbReference type="Proteomes" id="UP000307217"/>
    </source>
</evidence>
<dbReference type="PROSITE" id="PS50109">
    <property type="entry name" value="HIS_KIN"/>
    <property type="match status" value="1"/>
</dbReference>
<feature type="domain" description="Histidine kinase" evidence="5">
    <location>
        <begin position="222"/>
        <end position="461"/>
    </location>
</feature>
<protein>
    <recommendedName>
        <fullName evidence="2">histidine kinase</fullName>
        <ecNumber evidence="2">2.7.13.3</ecNumber>
    </recommendedName>
</protein>
<comment type="caution">
    <text evidence="6">The sequence shown here is derived from an EMBL/GenBank/DDBJ whole genome shotgun (WGS) entry which is preliminary data.</text>
</comment>
<dbReference type="InterPro" id="IPR004358">
    <property type="entry name" value="Sig_transdc_His_kin-like_C"/>
</dbReference>
<dbReference type="GO" id="GO:0000155">
    <property type="term" value="F:phosphorelay sensor kinase activity"/>
    <property type="evidence" value="ECO:0007669"/>
    <property type="project" value="InterPro"/>
</dbReference>
<dbReference type="Proteomes" id="UP000307217">
    <property type="component" value="Unassembled WGS sequence"/>
</dbReference>
<evidence type="ECO:0000256" key="4">
    <source>
        <dbReference type="SAM" id="Coils"/>
    </source>
</evidence>
<dbReference type="OrthoDB" id="9772100at2"/>
<accession>A0A5S3VAB6</accession>
<evidence type="ECO:0000256" key="3">
    <source>
        <dbReference type="ARBA" id="ARBA00022553"/>
    </source>
</evidence>
<dbReference type="SMART" id="SM00387">
    <property type="entry name" value="HATPase_c"/>
    <property type="match status" value="1"/>
</dbReference>
<dbReference type="RefSeq" id="WP_138591718.1">
    <property type="nucleotide sequence ID" value="NZ_PNBW01000024.1"/>
</dbReference>
<sequence>MTINDHQQLIEHNERLIEKVARLEREVDSLRTQHAESQVLLEGMSASLQASTIEEIYQSIFATLNIQASFDAAFLLTPDVPGTLIVAAASTHQSVHQKLSVDPLLKSVLTGSAKAIIDIQLLKPTWLNTLDATGYHSALLASFSYKSSVCLLIMLSESKGAYLRQDARAINRITGLVEQTLAQVENRFIELEAQQLRIESERVQNNLVQQEKMASLGQLSAGIAHEINNPISFIGSNLQLMQQQVADMFKVQESLKEHLDPKALSVLNNLTEQYQCDFLQDEFSELFADCNLGVERVSHIVKSLKAYCQNNDSNWHLSDVCEGIGLTLKILENQIKNTCRIVEEHTETPQSYCINNELNQVYLNLLVNAVQSITENGEILIRSYCQEQKIVIEIHDNGIGIAHSQLDRIFDPFYTTKDVGKGTGLGLSISQAIVKKHLGEITVSSTVNQGTLFKIVLPILASPPP</sequence>
<dbReference type="SUPFAM" id="SSF55874">
    <property type="entry name" value="ATPase domain of HSP90 chaperone/DNA topoisomerase II/histidine kinase"/>
    <property type="match status" value="1"/>
</dbReference>
<reference evidence="6 9" key="1">
    <citation type="submission" date="2018-01" db="EMBL/GenBank/DDBJ databases">
        <authorList>
            <person name="Paulsen S."/>
            <person name="Gram L.K."/>
        </authorList>
    </citation>
    <scope>NUCLEOTIDE SEQUENCE [LARGE SCALE GENOMIC DNA]</scope>
    <source>
        <strain evidence="6 9">S3790</strain>
        <strain evidence="7">S3895</strain>
    </source>
</reference>
<dbReference type="CDD" id="cd00082">
    <property type="entry name" value="HisKA"/>
    <property type="match status" value="1"/>
</dbReference>
<evidence type="ECO:0000256" key="2">
    <source>
        <dbReference type="ARBA" id="ARBA00012438"/>
    </source>
</evidence>
<evidence type="ECO:0000313" key="7">
    <source>
        <dbReference type="EMBL" id="TMO76824.1"/>
    </source>
</evidence>
<evidence type="ECO:0000259" key="5">
    <source>
        <dbReference type="PROSITE" id="PS50109"/>
    </source>
</evidence>
<dbReference type="InterPro" id="IPR005467">
    <property type="entry name" value="His_kinase_dom"/>
</dbReference>
<reference evidence="8 9" key="2">
    <citation type="submission" date="2019-06" db="EMBL/GenBank/DDBJ databases">
        <title>Co-occurence of chitin degradation, pigmentation and bioactivity in marine Pseudoalteromonas.</title>
        <authorList>
            <person name="Sonnenschein E.C."/>
            <person name="Bech P.K."/>
        </authorList>
    </citation>
    <scope>NUCLEOTIDE SEQUENCE [LARGE SCALE GENOMIC DNA]</scope>
    <source>
        <strain evidence="9">S3790</strain>
        <strain evidence="8">S3895</strain>
    </source>
</reference>
<evidence type="ECO:0000256" key="1">
    <source>
        <dbReference type="ARBA" id="ARBA00000085"/>
    </source>
</evidence>
<proteinExistence type="predicted"/>
<keyword evidence="4" id="KW-0175">Coiled coil</keyword>
<dbReference type="EC" id="2.7.13.3" evidence="2"/>
<dbReference type="Proteomes" id="UP000307164">
    <property type="component" value="Unassembled WGS sequence"/>
</dbReference>
<name>A0A5S3VAB6_9GAMM</name>
<dbReference type="InterPro" id="IPR036890">
    <property type="entry name" value="HATPase_C_sf"/>
</dbReference>
<keyword evidence="3" id="KW-0597">Phosphoprotein</keyword>
<keyword evidence="8" id="KW-1185">Reference proteome</keyword>
<dbReference type="Gene3D" id="3.30.565.10">
    <property type="entry name" value="Histidine kinase-like ATPase, C-terminal domain"/>
    <property type="match status" value="1"/>
</dbReference>
<dbReference type="PANTHER" id="PTHR43065:SF50">
    <property type="entry name" value="HISTIDINE KINASE"/>
    <property type="match status" value="1"/>
</dbReference>
<dbReference type="EMBL" id="PNBW01000024">
    <property type="protein sequence ID" value="TMO76824.1"/>
    <property type="molecule type" value="Genomic_DNA"/>
</dbReference>
<evidence type="ECO:0000313" key="8">
    <source>
        <dbReference type="Proteomes" id="UP000307164"/>
    </source>
</evidence>
<dbReference type="InterPro" id="IPR036097">
    <property type="entry name" value="HisK_dim/P_sf"/>
</dbReference>
<feature type="coiled-coil region" evidence="4">
    <location>
        <begin position="6"/>
        <end position="40"/>
    </location>
</feature>
<dbReference type="InterPro" id="IPR003661">
    <property type="entry name" value="HisK_dim/P_dom"/>
</dbReference>